<gene>
    <name evidence="10" type="primary">ppiB</name>
    <name evidence="10" type="ORF">GCM10011416_17580</name>
</gene>
<dbReference type="InterPro" id="IPR044666">
    <property type="entry name" value="Cyclophilin_A-like"/>
</dbReference>
<evidence type="ECO:0000256" key="3">
    <source>
        <dbReference type="ARBA" id="ARBA00023110"/>
    </source>
</evidence>
<evidence type="ECO:0000256" key="4">
    <source>
        <dbReference type="ARBA" id="ARBA00023235"/>
    </source>
</evidence>
<dbReference type="Gene3D" id="2.40.100.10">
    <property type="entry name" value="Cyclophilin-like"/>
    <property type="match status" value="1"/>
</dbReference>
<dbReference type="SUPFAM" id="SSF50891">
    <property type="entry name" value="Cyclophilin-like"/>
    <property type="match status" value="1"/>
</dbReference>
<dbReference type="Proteomes" id="UP000633278">
    <property type="component" value="Unassembled WGS sequence"/>
</dbReference>
<feature type="signal peptide" evidence="7">
    <location>
        <begin position="1"/>
        <end position="16"/>
    </location>
</feature>
<feature type="domain" description="PPIase FKBP-type" evidence="8">
    <location>
        <begin position="273"/>
        <end position="360"/>
    </location>
</feature>
<keyword evidence="4 5" id="KW-0413">Isomerase</keyword>
<feature type="domain" description="PPIase cyclophilin-type" evidence="9">
    <location>
        <begin position="39"/>
        <end position="179"/>
    </location>
</feature>
<dbReference type="EC" id="5.2.1.8" evidence="2 5"/>
<keyword evidence="3 5" id="KW-0697">Rotamase</keyword>
<keyword evidence="6" id="KW-0175">Coiled coil</keyword>
<dbReference type="CDD" id="cd00317">
    <property type="entry name" value="cyclophilin"/>
    <property type="match status" value="1"/>
</dbReference>
<dbReference type="EMBL" id="BMJW01000002">
    <property type="protein sequence ID" value="GGG99674.1"/>
    <property type="molecule type" value="Genomic_DNA"/>
</dbReference>
<name>A0A917I0H3_9FLAO</name>
<keyword evidence="7" id="KW-0732">Signal</keyword>
<evidence type="ECO:0000313" key="10">
    <source>
        <dbReference type="EMBL" id="GGG99674.1"/>
    </source>
</evidence>
<evidence type="ECO:0000259" key="8">
    <source>
        <dbReference type="PROSITE" id="PS50059"/>
    </source>
</evidence>
<feature type="coiled-coil region" evidence="6">
    <location>
        <begin position="209"/>
        <end position="236"/>
    </location>
</feature>
<dbReference type="Pfam" id="PF00254">
    <property type="entry name" value="FKBP_C"/>
    <property type="match status" value="1"/>
</dbReference>
<dbReference type="InterPro" id="IPR001179">
    <property type="entry name" value="PPIase_FKBP_dom"/>
</dbReference>
<evidence type="ECO:0000256" key="2">
    <source>
        <dbReference type="ARBA" id="ARBA00013194"/>
    </source>
</evidence>
<reference evidence="10" key="1">
    <citation type="journal article" date="2014" name="Int. J. Syst. Evol. Microbiol.">
        <title>Complete genome sequence of Corynebacterium casei LMG S-19264T (=DSM 44701T), isolated from a smear-ripened cheese.</title>
        <authorList>
            <consortium name="US DOE Joint Genome Institute (JGI-PGF)"/>
            <person name="Walter F."/>
            <person name="Albersmeier A."/>
            <person name="Kalinowski J."/>
            <person name="Ruckert C."/>
        </authorList>
    </citation>
    <scope>NUCLEOTIDE SEQUENCE</scope>
    <source>
        <strain evidence="10">CGMCC 1.15763</strain>
    </source>
</reference>
<dbReference type="PROSITE" id="PS50072">
    <property type="entry name" value="CSA_PPIASE_2"/>
    <property type="match status" value="1"/>
</dbReference>
<accession>A0A917I0H3</accession>
<evidence type="ECO:0000259" key="9">
    <source>
        <dbReference type="PROSITE" id="PS50072"/>
    </source>
</evidence>
<evidence type="ECO:0000256" key="1">
    <source>
        <dbReference type="ARBA" id="ARBA00000971"/>
    </source>
</evidence>
<evidence type="ECO:0000256" key="6">
    <source>
        <dbReference type="SAM" id="Coils"/>
    </source>
</evidence>
<evidence type="ECO:0000256" key="7">
    <source>
        <dbReference type="SAM" id="SignalP"/>
    </source>
</evidence>
<dbReference type="GO" id="GO:0003755">
    <property type="term" value="F:peptidyl-prolyl cis-trans isomerase activity"/>
    <property type="evidence" value="ECO:0007669"/>
    <property type="project" value="UniProtKB-KW"/>
</dbReference>
<dbReference type="PROSITE" id="PS50059">
    <property type="entry name" value="FKBP_PPIASE"/>
    <property type="match status" value="1"/>
</dbReference>
<proteinExistence type="predicted"/>
<dbReference type="PANTHER" id="PTHR45625">
    <property type="entry name" value="PEPTIDYL-PROLYL CIS-TRANS ISOMERASE-RELATED"/>
    <property type="match status" value="1"/>
</dbReference>
<organism evidence="10 11">
    <name type="scientific">Polaribacter pacificus</name>
    <dbReference type="NCBI Taxonomy" id="1775173"/>
    <lineage>
        <taxon>Bacteria</taxon>
        <taxon>Pseudomonadati</taxon>
        <taxon>Bacteroidota</taxon>
        <taxon>Flavobacteriia</taxon>
        <taxon>Flavobacteriales</taxon>
        <taxon>Flavobacteriaceae</taxon>
    </lineage>
</organism>
<dbReference type="PROSITE" id="PS51257">
    <property type="entry name" value="PROKAR_LIPOPROTEIN"/>
    <property type="match status" value="1"/>
</dbReference>
<evidence type="ECO:0000256" key="5">
    <source>
        <dbReference type="PROSITE-ProRule" id="PRU00277"/>
    </source>
</evidence>
<dbReference type="AlphaFoldDB" id="A0A917I0H3"/>
<keyword evidence="11" id="KW-1185">Reference proteome</keyword>
<comment type="caution">
    <text evidence="10">The sequence shown here is derived from an EMBL/GenBank/DDBJ whole genome shotgun (WGS) entry which is preliminary data.</text>
</comment>
<protein>
    <recommendedName>
        <fullName evidence="2 5">peptidylprolyl isomerase</fullName>
        <ecNumber evidence="2 5">5.2.1.8</ecNumber>
    </recommendedName>
</protein>
<feature type="chain" id="PRO_5038078154" description="peptidylprolyl isomerase" evidence="7">
    <location>
        <begin position="17"/>
        <end position="361"/>
    </location>
</feature>
<dbReference type="Gene3D" id="3.10.50.40">
    <property type="match status" value="1"/>
</dbReference>
<sequence>MKRITFFLCFALVVLAACKPSKYPDLEDGLYADIETDKGFILVQLHEEKTPLTVANFVTLAEGTNAYVSDSLKGKKFFEGIKFHRVINDFMIQGGDPSASGTGGPGYRFEDEFPKDSLGELIYKHDTAGVLSMANSGPRTGSNGSQFFITHKPTPWLDGKHTVFGLVKEGQGVVDSIAKDDLIKEVTIIRVGSKAKKFDAEKVFEIEIQKSEKIKKERLKNKAAEEKKRYETYLKDRAAFYEEKGYAKAKIYPSGLRVLTLDKGEKGAKIVSDKAATLHYTLYFADGKLFQSTRETNTPFVCTIDQQPMIDGFVEGVLGLGEGAKVRLFIPYNLAWGEKGNPSFPPKTDVVFDIEILKIDK</sequence>
<dbReference type="SUPFAM" id="SSF54534">
    <property type="entry name" value="FKBP-like"/>
    <property type="match status" value="1"/>
</dbReference>
<reference evidence="10" key="2">
    <citation type="submission" date="2020-09" db="EMBL/GenBank/DDBJ databases">
        <authorList>
            <person name="Sun Q."/>
            <person name="Zhou Y."/>
        </authorList>
    </citation>
    <scope>NUCLEOTIDE SEQUENCE</scope>
    <source>
        <strain evidence="10">CGMCC 1.15763</strain>
    </source>
</reference>
<dbReference type="InterPro" id="IPR046357">
    <property type="entry name" value="PPIase_dom_sf"/>
</dbReference>
<dbReference type="RefSeq" id="WP_188598949.1">
    <property type="nucleotide sequence ID" value="NZ_BMJW01000002.1"/>
</dbReference>
<dbReference type="InterPro" id="IPR002130">
    <property type="entry name" value="Cyclophilin-type_PPIase_dom"/>
</dbReference>
<dbReference type="PRINTS" id="PR00153">
    <property type="entry name" value="CSAPPISMRASE"/>
</dbReference>
<dbReference type="PANTHER" id="PTHR45625:SF4">
    <property type="entry name" value="PEPTIDYLPROLYL ISOMERASE DOMAIN AND WD REPEAT-CONTAINING PROTEIN 1"/>
    <property type="match status" value="1"/>
</dbReference>
<evidence type="ECO:0000313" key="11">
    <source>
        <dbReference type="Proteomes" id="UP000633278"/>
    </source>
</evidence>
<dbReference type="Pfam" id="PF00160">
    <property type="entry name" value="Pro_isomerase"/>
    <property type="match status" value="1"/>
</dbReference>
<dbReference type="InterPro" id="IPR029000">
    <property type="entry name" value="Cyclophilin-like_dom_sf"/>
</dbReference>
<comment type="catalytic activity">
    <reaction evidence="1 5">
        <text>[protein]-peptidylproline (omega=180) = [protein]-peptidylproline (omega=0)</text>
        <dbReference type="Rhea" id="RHEA:16237"/>
        <dbReference type="Rhea" id="RHEA-COMP:10747"/>
        <dbReference type="Rhea" id="RHEA-COMP:10748"/>
        <dbReference type="ChEBI" id="CHEBI:83833"/>
        <dbReference type="ChEBI" id="CHEBI:83834"/>
        <dbReference type="EC" id="5.2.1.8"/>
    </reaction>
</comment>